<comment type="catalytic activity">
    <reaction evidence="10">
        <text>L-aspartate + O2 = iminosuccinate + H2O2</text>
        <dbReference type="Rhea" id="RHEA:25876"/>
        <dbReference type="ChEBI" id="CHEBI:15379"/>
        <dbReference type="ChEBI" id="CHEBI:16240"/>
        <dbReference type="ChEBI" id="CHEBI:29991"/>
        <dbReference type="ChEBI" id="CHEBI:77875"/>
        <dbReference type="EC" id="1.4.3.16"/>
    </reaction>
    <physiologicalReaction direction="left-to-right" evidence="10">
        <dbReference type="Rhea" id="RHEA:25877"/>
    </physiologicalReaction>
</comment>
<dbReference type="PIRSF" id="PIRSF000171">
    <property type="entry name" value="SDHA_APRA_LASPO"/>
    <property type="match status" value="1"/>
</dbReference>
<evidence type="ECO:0000256" key="6">
    <source>
        <dbReference type="ARBA" id="ARBA00022630"/>
    </source>
</evidence>
<organism evidence="16 17">
    <name type="scientific">Selenomonas bovis</name>
    <dbReference type="NCBI Taxonomy" id="416586"/>
    <lineage>
        <taxon>Bacteria</taxon>
        <taxon>Bacillati</taxon>
        <taxon>Bacillota</taxon>
        <taxon>Negativicutes</taxon>
        <taxon>Selenomonadales</taxon>
        <taxon>Selenomonadaceae</taxon>
        <taxon>Selenomonas</taxon>
    </lineage>
</organism>
<evidence type="ECO:0000259" key="15">
    <source>
        <dbReference type="Pfam" id="PF02910"/>
    </source>
</evidence>
<reference evidence="16 17" key="1">
    <citation type="submission" date="2020-04" db="EMBL/GenBank/DDBJ databases">
        <authorList>
            <person name="Hitch T.C.A."/>
            <person name="Wylensek D."/>
            <person name="Clavel T."/>
        </authorList>
    </citation>
    <scope>NUCLEOTIDE SEQUENCE [LARGE SCALE GENOMIC DNA]</scope>
    <source>
        <strain evidence="16 17">PG-130-P53-12</strain>
    </source>
</reference>
<sequence>MQRYLMNFDTRSLPVYEAEALVIGSGVAGLTTAWHLARAGKSVLLAVRDTLFDSNTNKAQGGIAASFGSDDNPALHLEDTLVAGAGLTDRDIAKLVVTEGPEDIRLLAAHGAEFDRTADGRLALGREGCHCRHRIVHAHGDATGAEVARALNAMVAQEARVRPLEHCYVVDLLVHEGRVYGATALLDGKKVVLRARATVLATGGTGRLFSKTTNPEGATGSGLAMAWRAGAEVMDMEFVQFHPTALALEGCPNFLISEAVRGAGAVLRNGKGERFMPKYHPMAELAPRDVVARCIFKEMQESGMDHAFLDATGIGDAAQKFPMIAETCRQYGVDIERDFIPIAPAAHYMMGGVHTDAHGRTNLAGLYACGEAACTGLQGANRLASNSLLEGLVFGRRAAEDIVAAATCAETQAAPRAAFCAELFFEEHGLREAAFSDTARLNRETQVLMTQYLGIRRYAPGILKAIQELSRLSSLREGYAAESAEELDLRGRLAADLLIARAALRRRESRGAHYRMDYPEKSEKWRHHVLDVKDEQVALDEEKGDMSDGNDVWSGRALAVMA</sequence>
<accession>A0A848BB14</accession>
<dbReference type="PRINTS" id="PR00368">
    <property type="entry name" value="FADPNR"/>
</dbReference>
<evidence type="ECO:0000256" key="12">
    <source>
        <dbReference type="PIRSR" id="PIRSR000171-1"/>
    </source>
</evidence>
<evidence type="ECO:0000313" key="16">
    <source>
        <dbReference type="EMBL" id="NMD99602.1"/>
    </source>
</evidence>
<dbReference type="NCBIfam" id="TIGR00551">
    <property type="entry name" value="nadB"/>
    <property type="match status" value="1"/>
</dbReference>
<dbReference type="PANTHER" id="PTHR42716:SF2">
    <property type="entry name" value="L-ASPARTATE OXIDASE, CHLOROPLASTIC"/>
    <property type="match status" value="1"/>
</dbReference>
<dbReference type="GO" id="GO:0005737">
    <property type="term" value="C:cytoplasm"/>
    <property type="evidence" value="ECO:0007669"/>
    <property type="project" value="UniProtKB-SubCell"/>
</dbReference>
<comment type="function">
    <text evidence="13">Catalyzes the oxidation of L-aspartate to iminoaspartate.</text>
</comment>
<dbReference type="Proteomes" id="UP000543804">
    <property type="component" value="Unassembled WGS sequence"/>
</dbReference>
<dbReference type="InterPro" id="IPR036188">
    <property type="entry name" value="FAD/NAD-bd_sf"/>
</dbReference>
<dbReference type="EMBL" id="JABAFA010000040">
    <property type="protein sequence ID" value="NMD99602.1"/>
    <property type="molecule type" value="Genomic_DNA"/>
</dbReference>
<dbReference type="Pfam" id="PF00890">
    <property type="entry name" value="FAD_binding_2"/>
    <property type="match status" value="1"/>
</dbReference>
<dbReference type="SUPFAM" id="SSF51905">
    <property type="entry name" value="FAD/NAD(P)-binding domain"/>
    <property type="match status" value="1"/>
</dbReference>
<keyword evidence="8 13" id="KW-0274">FAD</keyword>
<comment type="cofactor">
    <cofactor evidence="1 13">
        <name>FAD</name>
        <dbReference type="ChEBI" id="CHEBI:57692"/>
    </cofactor>
</comment>
<comment type="similarity">
    <text evidence="3 13">Belongs to the FAD-dependent oxidoreductase 2 family. NadB subfamily.</text>
</comment>
<dbReference type="AlphaFoldDB" id="A0A848BB14"/>
<dbReference type="GO" id="GO:0034628">
    <property type="term" value="P:'de novo' NAD+ biosynthetic process from L-aspartate"/>
    <property type="evidence" value="ECO:0007669"/>
    <property type="project" value="TreeGrafter"/>
</dbReference>
<keyword evidence="17" id="KW-1185">Reference proteome</keyword>
<evidence type="ECO:0000256" key="8">
    <source>
        <dbReference type="ARBA" id="ARBA00022827"/>
    </source>
</evidence>
<keyword evidence="9 13" id="KW-0560">Oxidoreductase</keyword>
<dbReference type="InterPro" id="IPR037099">
    <property type="entry name" value="Fum_R/Succ_DH_flav-like_C_sf"/>
</dbReference>
<evidence type="ECO:0000256" key="3">
    <source>
        <dbReference type="ARBA" id="ARBA00008562"/>
    </source>
</evidence>
<dbReference type="InterPro" id="IPR027477">
    <property type="entry name" value="Succ_DH/fumarate_Rdtase_cat_sf"/>
</dbReference>
<dbReference type="InterPro" id="IPR005288">
    <property type="entry name" value="NadB"/>
</dbReference>
<dbReference type="Gene3D" id="3.90.700.10">
    <property type="entry name" value="Succinate dehydrogenase/fumarate reductase flavoprotein, catalytic domain"/>
    <property type="match status" value="1"/>
</dbReference>
<keyword evidence="7 13" id="KW-0662">Pyridine nucleotide biosynthesis</keyword>
<gene>
    <name evidence="16" type="ORF">HF878_09025</name>
</gene>
<dbReference type="GO" id="GO:0033765">
    <property type="term" value="F:steroid dehydrogenase activity, acting on the CH-CH group of donors"/>
    <property type="evidence" value="ECO:0007669"/>
    <property type="project" value="UniProtKB-ARBA"/>
</dbReference>
<dbReference type="Pfam" id="PF02910">
    <property type="entry name" value="Succ_DH_flav_C"/>
    <property type="match status" value="1"/>
</dbReference>
<dbReference type="FunFam" id="3.90.700.10:FF:000002">
    <property type="entry name" value="L-aspartate oxidase"/>
    <property type="match status" value="1"/>
</dbReference>
<evidence type="ECO:0000256" key="13">
    <source>
        <dbReference type="RuleBase" id="RU362049"/>
    </source>
</evidence>
<evidence type="ECO:0000256" key="10">
    <source>
        <dbReference type="ARBA" id="ARBA00048305"/>
    </source>
</evidence>
<dbReference type="GO" id="GO:0008734">
    <property type="term" value="F:L-aspartate oxidase activity"/>
    <property type="evidence" value="ECO:0007669"/>
    <property type="project" value="UniProtKB-UniRule"/>
</dbReference>
<dbReference type="EC" id="1.4.3.16" evidence="4 11"/>
<evidence type="ECO:0000259" key="14">
    <source>
        <dbReference type="Pfam" id="PF00890"/>
    </source>
</evidence>
<comment type="caution">
    <text evidence="16">The sequence shown here is derived from an EMBL/GenBank/DDBJ whole genome shotgun (WGS) entry which is preliminary data.</text>
</comment>
<dbReference type="SUPFAM" id="SSF46977">
    <property type="entry name" value="Succinate dehydrogenase/fumarate reductase flavoprotein C-terminal domain"/>
    <property type="match status" value="1"/>
</dbReference>
<protein>
    <recommendedName>
        <fullName evidence="5 11">L-aspartate oxidase</fullName>
        <ecNumber evidence="4 11">1.4.3.16</ecNumber>
    </recommendedName>
</protein>
<evidence type="ECO:0000256" key="2">
    <source>
        <dbReference type="ARBA" id="ARBA00004950"/>
    </source>
</evidence>
<dbReference type="InterPro" id="IPR015939">
    <property type="entry name" value="Fum_Rdtase/Succ_DH_flav-like_C"/>
</dbReference>
<dbReference type="SUPFAM" id="SSF56425">
    <property type="entry name" value="Succinate dehydrogenase/fumarate reductase flavoprotein, catalytic domain"/>
    <property type="match status" value="1"/>
</dbReference>
<dbReference type="InterPro" id="IPR003953">
    <property type="entry name" value="FAD-dep_OxRdtase_2_FAD-bd"/>
</dbReference>
<dbReference type="Gene3D" id="3.50.50.60">
    <property type="entry name" value="FAD/NAD(P)-binding domain"/>
    <property type="match status" value="1"/>
</dbReference>
<evidence type="ECO:0000256" key="7">
    <source>
        <dbReference type="ARBA" id="ARBA00022642"/>
    </source>
</evidence>
<feature type="domain" description="FAD-dependent oxidoreductase 2 FAD-binding" evidence="14">
    <location>
        <begin position="20"/>
        <end position="388"/>
    </location>
</feature>
<dbReference type="UniPathway" id="UPA00253">
    <property type="reaction ID" value="UER00326"/>
</dbReference>
<comment type="subcellular location">
    <subcellularLocation>
        <location evidence="13">Cytoplasm</location>
    </subcellularLocation>
</comment>
<feature type="active site" description="Proton acceptor" evidence="12">
    <location>
        <position position="288"/>
    </location>
</feature>
<proteinExistence type="inferred from homology"/>
<evidence type="ECO:0000256" key="9">
    <source>
        <dbReference type="ARBA" id="ARBA00023002"/>
    </source>
</evidence>
<evidence type="ECO:0000256" key="1">
    <source>
        <dbReference type="ARBA" id="ARBA00001974"/>
    </source>
</evidence>
<name>A0A848BB14_9FIRM</name>
<evidence type="ECO:0000256" key="11">
    <source>
        <dbReference type="NCBIfam" id="TIGR00551"/>
    </source>
</evidence>
<evidence type="ECO:0000313" key="17">
    <source>
        <dbReference type="Proteomes" id="UP000543804"/>
    </source>
</evidence>
<feature type="domain" description="Fumarate reductase/succinate dehydrogenase flavoprotein-like C-terminal" evidence="15">
    <location>
        <begin position="444"/>
        <end position="542"/>
    </location>
</feature>
<keyword evidence="6 13" id="KW-0285">Flavoprotein</keyword>
<dbReference type="NCBIfam" id="NF005701">
    <property type="entry name" value="PRK07512.1"/>
    <property type="match status" value="1"/>
</dbReference>
<dbReference type="PANTHER" id="PTHR42716">
    <property type="entry name" value="L-ASPARTATE OXIDASE"/>
    <property type="match status" value="1"/>
</dbReference>
<dbReference type="Gene3D" id="1.20.58.100">
    <property type="entry name" value="Fumarate reductase/succinate dehydrogenase flavoprotein-like, C-terminal domain"/>
    <property type="match status" value="1"/>
</dbReference>
<dbReference type="RefSeq" id="WP_170077881.1">
    <property type="nucleotide sequence ID" value="NZ_JABAFA010000040.1"/>
</dbReference>
<evidence type="ECO:0000256" key="4">
    <source>
        <dbReference type="ARBA" id="ARBA00012173"/>
    </source>
</evidence>
<comment type="pathway">
    <text evidence="2 13">Cofactor biosynthesis; NAD(+) biosynthesis; iminoaspartate from L-aspartate (oxidase route): step 1/1.</text>
</comment>
<evidence type="ECO:0000256" key="5">
    <source>
        <dbReference type="ARBA" id="ARBA00021901"/>
    </source>
</evidence>